<dbReference type="EMBL" id="CP000555">
    <property type="protein sequence ID" value="ABM93952.1"/>
    <property type="molecule type" value="Genomic_DNA"/>
</dbReference>
<dbReference type="Gene3D" id="3.30.300.130">
    <property type="entry name" value="Fe-S cluster assembly (FSCA)"/>
    <property type="match status" value="1"/>
</dbReference>
<feature type="domain" description="MIP18 family-like" evidence="1">
    <location>
        <begin position="21"/>
        <end position="83"/>
    </location>
</feature>
<protein>
    <submittedName>
        <fullName evidence="3">Putative ring oxidation complex protein 3</fullName>
    </submittedName>
</protein>
<reference evidence="3 4" key="1">
    <citation type="journal article" date="2007" name="J. Bacteriol.">
        <title>Whole-genome analysis of the methyl tert-butyl ether-degrading beta-proteobacterium Methylibium petroleiphilum PM1.</title>
        <authorList>
            <person name="Kane S.R."/>
            <person name="Chakicherla A.Y."/>
            <person name="Chain P.S.G."/>
            <person name="Schmidt R."/>
            <person name="Shin M.W."/>
            <person name="Legler T.C."/>
            <person name="Scow K.M."/>
            <person name="Larimer F.W."/>
            <person name="Lucas S.M."/>
            <person name="Richardson P.M."/>
            <person name="Hristova K.R."/>
        </authorList>
    </citation>
    <scope>NUCLEOTIDE SEQUENCE [LARGE SCALE GENOMIC DNA]</scope>
    <source>
        <strain evidence="4">ATCC BAA-1232 / LMG 22953 / PM1</strain>
    </source>
</reference>
<evidence type="ECO:0000313" key="4">
    <source>
        <dbReference type="Proteomes" id="UP000000366"/>
    </source>
</evidence>
<organism evidence="3 4">
    <name type="scientific">Methylibium petroleiphilum (strain ATCC BAA-1232 / LMG 22953 / PM1)</name>
    <dbReference type="NCBI Taxonomy" id="420662"/>
    <lineage>
        <taxon>Bacteria</taxon>
        <taxon>Pseudomonadati</taxon>
        <taxon>Pseudomonadota</taxon>
        <taxon>Betaproteobacteria</taxon>
        <taxon>Burkholderiales</taxon>
        <taxon>Sphaerotilaceae</taxon>
        <taxon>Methylibium</taxon>
    </lineage>
</organism>
<accession>A2SEG3</accession>
<dbReference type="PANTHER" id="PTHR42831:SF3">
    <property type="entry name" value="1,2-PHENYLACETYL-COA EPOXIDASE, SUBUNIT D-RELATED"/>
    <property type="match status" value="1"/>
</dbReference>
<evidence type="ECO:0000313" key="3">
    <source>
        <dbReference type="EMBL" id="ABM93952.1"/>
    </source>
</evidence>
<feature type="domain" description="PaaD zinc beta ribbon" evidence="2">
    <location>
        <begin position="137"/>
        <end position="180"/>
    </location>
</feature>
<dbReference type="eggNOG" id="COG2151">
    <property type="taxonomic scope" value="Bacteria"/>
</dbReference>
<dbReference type="InterPro" id="IPR056572">
    <property type="entry name" value="Zn_ribbon_PaaD"/>
</dbReference>
<dbReference type="HOGENOM" id="CLU_082133_0_0_4"/>
<dbReference type="Pfam" id="PF01883">
    <property type="entry name" value="FeS_assembly_P"/>
    <property type="match status" value="1"/>
</dbReference>
<dbReference type="Pfam" id="PF23451">
    <property type="entry name" value="Zn_ribbon_PaaD"/>
    <property type="match status" value="1"/>
</dbReference>
<evidence type="ECO:0000259" key="2">
    <source>
        <dbReference type="Pfam" id="PF23451"/>
    </source>
</evidence>
<dbReference type="InterPro" id="IPR052339">
    <property type="entry name" value="Fe-S_Maturation_MIP18"/>
</dbReference>
<dbReference type="RefSeq" id="WP_011828590.1">
    <property type="nucleotide sequence ID" value="NC_008825.1"/>
</dbReference>
<dbReference type="InterPro" id="IPR011883">
    <property type="entry name" value="PaaD-like"/>
</dbReference>
<dbReference type="SUPFAM" id="SSF117916">
    <property type="entry name" value="Fe-S cluster assembly (FSCA) domain-like"/>
    <property type="match status" value="1"/>
</dbReference>
<dbReference type="NCBIfam" id="TIGR02159">
    <property type="entry name" value="PA_CoA_Oxy4"/>
    <property type="match status" value="1"/>
</dbReference>
<dbReference type="STRING" id="420662.Mpe_A0990"/>
<dbReference type="InterPro" id="IPR002744">
    <property type="entry name" value="MIP18-like"/>
</dbReference>
<dbReference type="PANTHER" id="PTHR42831">
    <property type="entry name" value="FE-S PROTEIN MATURATION AUXILIARY FACTOR YITW"/>
    <property type="match status" value="1"/>
</dbReference>
<sequence length="182" mass="19471">MSAVTTAREAVDRDDAVRCEQAWAALDEVLDPEVPALSVCDLGIVRAVRAEGAGLEIVLTPTYSGCPATEVIEHQVRAAIDDAGLGPARVTLQRAPAWTTDWISEAGRRKLAAYGIAPPGPSVRPDGAAPIRFFGRGRPAPLACPRCGSRQTERLSAFGSTACKALYRCLSCREPFEHFKPL</sequence>
<proteinExistence type="predicted"/>
<evidence type="ECO:0000259" key="1">
    <source>
        <dbReference type="Pfam" id="PF01883"/>
    </source>
</evidence>
<dbReference type="eggNOG" id="COG3677">
    <property type="taxonomic scope" value="Bacteria"/>
</dbReference>
<dbReference type="InterPro" id="IPR034904">
    <property type="entry name" value="FSCA_dom_sf"/>
</dbReference>
<dbReference type="Proteomes" id="UP000000366">
    <property type="component" value="Chromosome"/>
</dbReference>
<gene>
    <name evidence="3" type="ordered locus">Mpe_A0990</name>
</gene>
<dbReference type="KEGG" id="mpt:Mpe_A0990"/>
<keyword evidence="4" id="KW-1185">Reference proteome</keyword>
<name>A2SEG3_METPP</name>
<dbReference type="AlphaFoldDB" id="A2SEG3"/>